<name>K1STN9_9ZZZZ</name>
<sequence length="45" mass="5278">HVSYNYTVPMLIFASLGVLAFLLAFWLKLEDRKKHYGLELPNIKK</sequence>
<dbReference type="AlphaFoldDB" id="K1STN9"/>
<feature type="transmembrane region" description="Helical" evidence="1">
    <location>
        <begin position="6"/>
        <end position="27"/>
    </location>
</feature>
<accession>K1STN9</accession>
<protein>
    <recommendedName>
        <fullName evidence="3">MFS transporter</fullName>
    </recommendedName>
</protein>
<evidence type="ECO:0000313" key="2">
    <source>
        <dbReference type="EMBL" id="EKC63992.1"/>
    </source>
</evidence>
<proteinExistence type="predicted"/>
<evidence type="ECO:0008006" key="3">
    <source>
        <dbReference type="Google" id="ProtNLM"/>
    </source>
</evidence>
<keyword evidence="1" id="KW-1133">Transmembrane helix</keyword>
<reference evidence="2" key="1">
    <citation type="journal article" date="2013" name="Environ. Microbiol.">
        <title>Microbiota from the distal guts of lean and obese adolescents exhibit partial functional redundancy besides clear differences in community structure.</title>
        <authorList>
            <person name="Ferrer M."/>
            <person name="Ruiz A."/>
            <person name="Lanza F."/>
            <person name="Haange S.B."/>
            <person name="Oberbach A."/>
            <person name="Till H."/>
            <person name="Bargiela R."/>
            <person name="Campoy C."/>
            <person name="Segura M.T."/>
            <person name="Richter M."/>
            <person name="von Bergen M."/>
            <person name="Seifert J."/>
            <person name="Suarez A."/>
        </authorList>
    </citation>
    <scope>NUCLEOTIDE SEQUENCE</scope>
</reference>
<keyword evidence="1" id="KW-0812">Transmembrane</keyword>
<dbReference type="EMBL" id="AJWY01007438">
    <property type="protein sequence ID" value="EKC63992.1"/>
    <property type="molecule type" value="Genomic_DNA"/>
</dbReference>
<organism evidence="2">
    <name type="scientific">human gut metagenome</name>
    <dbReference type="NCBI Taxonomy" id="408170"/>
    <lineage>
        <taxon>unclassified sequences</taxon>
        <taxon>metagenomes</taxon>
        <taxon>organismal metagenomes</taxon>
    </lineage>
</organism>
<evidence type="ECO:0000256" key="1">
    <source>
        <dbReference type="SAM" id="Phobius"/>
    </source>
</evidence>
<comment type="caution">
    <text evidence="2">The sequence shown here is derived from an EMBL/GenBank/DDBJ whole genome shotgun (WGS) entry which is preliminary data.</text>
</comment>
<gene>
    <name evidence="2" type="ORF">LEA_11057</name>
</gene>
<keyword evidence="1" id="KW-0472">Membrane</keyword>
<feature type="non-terminal residue" evidence="2">
    <location>
        <position position="1"/>
    </location>
</feature>